<proteinExistence type="predicted"/>
<feature type="compositionally biased region" description="Low complexity" evidence="3">
    <location>
        <begin position="81"/>
        <end position="125"/>
    </location>
</feature>
<dbReference type="AlphaFoldDB" id="A0A7Y9URV8"/>
<keyword evidence="6" id="KW-1185">Reference proteome</keyword>
<name>A0A7Y9URV8_9ACTN</name>
<evidence type="ECO:0000256" key="3">
    <source>
        <dbReference type="SAM" id="MobiDB-lite"/>
    </source>
</evidence>
<dbReference type="RefSeq" id="WP_179517424.1">
    <property type="nucleotide sequence ID" value="NZ_JACCAC010000001.1"/>
</dbReference>
<accession>A0A7Y9URV8</accession>
<feature type="region of interest" description="Disordered" evidence="3">
    <location>
        <begin position="81"/>
        <end position="131"/>
    </location>
</feature>
<dbReference type="InterPro" id="IPR041916">
    <property type="entry name" value="Anti_sigma_zinc_sf"/>
</dbReference>
<sequence>MSPQEHRRLREELGALALGHLAEAEAAALRAHVDGCAECRAELAELAPVADLLGRVDPARVAAPPHPPADLGARIRAAVAAERAAGEPPATTRGHAAPAATPAATTAATPAATPAVTPAATSAVGDDPDDADRVARPVVRRLGGSAHPAAARGGWARRPALVAAAAALVALGGGVVVGRATAPEPEVPREVVALQEVRDTPVEVAEAVLVPHTWGVEMRMVAAGFAEGRTFRAAFRDARTGRLRPAGAFLGTGAATMVCNLQAAVLREDVSEVVVTDAGGEVVLTAAL</sequence>
<gene>
    <name evidence="5" type="ORF">BJ989_001188</name>
</gene>
<dbReference type="Gene3D" id="1.10.10.1320">
    <property type="entry name" value="Anti-sigma factor, zinc-finger domain"/>
    <property type="match status" value="1"/>
</dbReference>
<keyword evidence="2" id="KW-0804">Transcription</keyword>
<dbReference type="Pfam" id="PF13490">
    <property type="entry name" value="zf-HC2"/>
    <property type="match status" value="1"/>
</dbReference>
<evidence type="ECO:0000256" key="2">
    <source>
        <dbReference type="ARBA" id="ARBA00023163"/>
    </source>
</evidence>
<dbReference type="EMBL" id="JACCAC010000001">
    <property type="protein sequence ID" value="NYG54884.1"/>
    <property type="molecule type" value="Genomic_DNA"/>
</dbReference>
<dbReference type="InterPro" id="IPR027383">
    <property type="entry name" value="Znf_put"/>
</dbReference>
<feature type="domain" description="Putative zinc-finger" evidence="4">
    <location>
        <begin position="9"/>
        <end position="40"/>
    </location>
</feature>
<evidence type="ECO:0000313" key="6">
    <source>
        <dbReference type="Proteomes" id="UP000544110"/>
    </source>
</evidence>
<organism evidence="5 6">
    <name type="scientific">Nocardioides perillae</name>
    <dbReference type="NCBI Taxonomy" id="1119534"/>
    <lineage>
        <taxon>Bacteria</taxon>
        <taxon>Bacillati</taxon>
        <taxon>Actinomycetota</taxon>
        <taxon>Actinomycetes</taxon>
        <taxon>Propionibacteriales</taxon>
        <taxon>Nocardioidaceae</taxon>
        <taxon>Nocardioides</taxon>
    </lineage>
</organism>
<evidence type="ECO:0000256" key="1">
    <source>
        <dbReference type="ARBA" id="ARBA00023015"/>
    </source>
</evidence>
<evidence type="ECO:0000259" key="4">
    <source>
        <dbReference type="Pfam" id="PF13490"/>
    </source>
</evidence>
<reference evidence="5 6" key="1">
    <citation type="submission" date="2020-07" db="EMBL/GenBank/DDBJ databases">
        <title>Sequencing the genomes of 1000 actinobacteria strains.</title>
        <authorList>
            <person name="Klenk H.-P."/>
        </authorList>
    </citation>
    <scope>NUCLEOTIDE SEQUENCE [LARGE SCALE GENOMIC DNA]</scope>
    <source>
        <strain evidence="5 6">DSM 24552</strain>
    </source>
</reference>
<dbReference type="Proteomes" id="UP000544110">
    <property type="component" value="Unassembled WGS sequence"/>
</dbReference>
<comment type="caution">
    <text evidence="5">The sequence shown here is derived from an EMBL/GenBank/DDBJ whole genome shotgun (WGS) entry which is preliminary data.</text>
</comment>
<keyword evidence="1" id="KW-0805">Transcription regulation</keyword>
<protein>
    <recommendedName>
        <fullName evidence="4">Putative zinc-finger domain-containing protein</fullName>
    </recommendedName>
</protein>
<evidence type="ECO:0000313" key="5">
    <source>
        <dbReference type="EMBL" id="NYG54884.1"/>
    </source>
</evidence>